<dbReference type="InParanoid" id="A0A2T3BBT0"/>
<gene>
    <name evidence="1" type="ORF">M430DRAFT_95035</name>
</gene>
<dbReference type="PANTHER" id="PTHR12732:SF8">
    <property type="entry name" value="NUCLEAR MRNA EXPORT PROTEIN THP1"/>
    <property type="match status" value="1"/>
</dbReference>
<dbReference type="RefSeq" id="XP_024724380.1">
    <property type="nucleotide sequence ID" value="XM_024869874.1"/>
</dbReference>
<name>A0A2T3BBT0_AMORE</name>
<evidence type="ECO:0000313" key="1">
    <source>
        <dbReference type="EMBL" id="PSS25781.1"/>
    </source>
</evidence>
<reference evidence="1 2" key="1">
    <citation type="journal article" date="2018" name="New Phytol.">
        <title>Comparative genomics and transcriptomics depict ericoid mycorrhizal fungi as versatile saprotrophs and plant mutualists.</title>
        <authorList>
            <person name="Martino E."/>
            <person name="Morin E."/>
            <person name="Grelet G.A."/>
            <person name="Kuo A."/>
            <person name="Kohler A."/>
            <person name="Daghino S."/>
            <person name="Barry K.W."/>
            <person name="Cichocki N."/>
            <person name="Clum A."/>
            <person name="Dockter R.B."/>
            <person name="Hainaut M."/>
            <person name="Kuo R.C."/>
            <person name="LaButti K."/>
            <person name="Lindahl B.D."/>
            <person name="Lindquist E.A."/>
            <person name="Lipzen A."/>
            <person name="Khouja H.R."/>
            <person name="Magnuson J."/>
            <person name="Murat C."/>
            <person name="Ohm R.A."/>
            <person name="Singer S.W."/>
            <person name="Spatafora J.W."/>
            <person name="Wang M."/>
            <person name="Veneault-Fourrey C."/>
            <person name="Henrissat B."/>
            <person name="Grigoriev I.V."/>
            <person name="Martin F.M."/>
            <person name="Perotto S."/>
        </authorList>
    </citation>
    <scope>NUCLEOTIDE SEQUENCE [LARGE SCALE GENOMIC DNA]</scope>
    <source>
        <strain evidence="1 2">ATCC 22711</strain>
    </source>
</reference>
<organism evidence="1 2">
    <name type="scientific">Amorphotheca resinae ATCC 22711</name>
    <dbReference type="NCBI Taxonomy" id="857342"/>
    <lineage>
        <taxon>Eukaryota</taxon>
        <taxon>Fungi</taxon>
        <taxon>Dikarya</taxon>
        <taxon>Ascomycota</taxon>
        <taxon>Pezizomycotina</taxon>
        <taxon>Leotiomycetes</taxon>
        <taxon>Helotiales</taxon>
        <taxon>Amorphothecaceae</taxon>
        <taxon>Amorphotheca</taxon>
    </lineage>
</organism>
<dbReference type="EMBL" id="KZ679007">
    <property type="protein sequence ID" value="PSS25781.1"/>
    <property type="molecule type" value="Genomic_DNA"/>
</dbReference>
<dbReference type="GO" id="GO:0003723">
    <property type="term" value="F:RNA binding"/>
    <property type="evidence" value="ECO:0007669"/>
    <property type="project" value="InterPro"/>
</dbReference>
<accession>A0A2T3BBT0</accession>
<dbReference type="STRING" id="857342.A0A2T3BBT0"/>
<dbReference type="GeneID" id="36577955"/>
<dbReference type="OrthoDB" id="5404651at2759"/>
<dbReference type="Proteomes" id="UP000241818">
    <property type="component" value="Unassembled WGS sequence"/>
</dbReference>
<dbReference type="PANTHER" id="PTHR12732">
    <property type="entry name" value="UNCHARACTERIZED PROTEASOME COMPONENT REGION PCI-CONTAINING"/>
    <property type="match status" value="1"/>
</dbReference>
<dbReference type="AlphaFoldDB" id="A0A2T3BBT0"/>
<evidence type="ECO:0008006" key="3">
    <source>
        <dbReference type="Google" id="ProtNLM"/>
    </source>
</evidence>
<protein>
    <recommendedName>
        <fullName evidence="3">PCI domain-containing protein</fullName>
    </recommendedName>
</protein>
<evidence type="ECO:0000313" key="2">
    <source>
        <dbReference type="Proteomes" id="UP000241818"/>
    </source>
</evidence>
<dbReference type="GO" id="GO:0003690">
    <property type="term" value="F:double-stranded DNA binding"/>
    <property type="evidence" value="ECO:0007669"/>
    <property type="project" value="InterPro"/>
</dbReference>
<keyword evidence="2" id="KW-1185">Reference proteome</keyword>
<dbReference type="InterPro" id="IPR045114">
    <property type="entry name" value="Csn12-like"/>
</dbReference>
<proteinExistence type="predicted"/>
<sequence length="560" mass="62631">MAIVDEYLKSILGLLRAKNSTELQFYLRVEPDPQLPNNFLQLSQELRASYRDSNVLEQHITNLLPENDDDKADEGDVWPGFLAFIKEYLEYWRDVNFDDLLETHSQLSGLANACITALSNSQYGIIILPTAIQLCFSLAKLAMLLDKRPDLTSRLRKVANVDQGETRKSLVEGTAESIQRAFTMCLTERSSNRNGIGKDGKPEGKKVGIYSFANLVLKLLFQCRKTRLANQLFTNISQHSPPLALYPASQRVTYLYYLGRFLFSNNHFYRAQLCLESAYSQCHAKCTNQRRLILIYLISVNMILGRFPSPQIMARPEAAGILEKFAPITKAIRKGDLVAFKHALGPESGNEQWFFKKGILLPLLHRCEVLVWRSLARRVFLLTYQFPTDPNSRKAPTLDLVDLVAAAQYCQKVLEGWQRPVDSMALMQSGRTHPNSLFMKTPDLVPPSNRKRLVAHQGTVFGNKMPNLVEIEAIVASLVQQGLLHGFISHNQGKFAILGSKQRGGPLNAGFPTVWSVLKERAESDGRDTEVPGWVQGERKGGMGGVVNLSGIARPVGSGG</sequence>
<dbReference type="SMART" id="SM00753">
    <property type="entry name" value="PAM"/>
    <property type="match status" value="1"/>
</dbReference>